<feature type="compositionally biased region" description="Acidic residues" evidence="1">
    <location>
        <begin position="256"/>
        <end position="270"/>
    </location>
</feature>
<sequence length="499" mass="55464">MLDESISTFLPSWLVKLDSPPSSRDPLGLQARAMEQADGLLPGLNVFTSRARYYTFLCWALDRAQAAESKRTHLERVLRLERLLVLCEALKHEDDPKRCSYIGRRRGRRFVSERRGAGLWELPTKILKNQPSSGALRLYRTSLASLGLIEEDDFDDGLGLHLTDRGERLAKQISRVDESVVAWALEGGARTQKRRGTIEGVAERLCLTHAPGAHERRYLVGALFGDAAEQDAQRRRDTVQILFEHGLLKRGSTGEDATDEEAVTDGDEGATNEGGERETRSNWEILRPALERAPSNRLRPIQAAGAYQLVALGLNALFKSALDPAMEEGRISLSSWRRAIAARAGRDFNAARAATWAARQDSPTKIANELLDASVARPWSEVGMLATELLLRLGMVDRYVDWLGEECPPIVERVLVWARGATRERAGDMIGQLLPELVEHHAQVSAKKGKGEWVVIDGDEVMKRSPRPLRLLLHSLRFAQLGQLAADLALDPEDVADET</sequence>
<evidence type="ECO:0000256" key="1">
    <source>
        <dbReference type="SAM" id="MobiDB-lite"/>
    </source>
</evidence>
<keyword evidence="3" id="KW-1185">Reference proteome</keyword>
<feature type="region of interest" description="Disordered" evidence="1">
    <location>
        <begin position="252"/>
        <end position="280"/>
    </location>
</feature>
<evidence type="ECO:0000313" key="2">
    <source>
        <dbReference type="EMBL" id="MRG91586.1"/>
    </source>
</evidence>
<comment type="caution">
    <text evidence="2">The sequence shown here is derived from an EMBL/GenBank/DDBJ whole genome shotgun (WGS) entry which is preliminary data.</text>
</comment>
<reference evidence="2 3" key="1">
    <citation type="submission" date="2019-10" db="EMBL/GenBank/DDBJ databases">
        <title>A soil myxobacterium in the family Polyangiaceae.</title>
        <authorList>
            <person name="Li Y."/>
            <person name="Wang J."/>
        </authorList>
    </citation>
    <scope>NUCLEOTIDE SEQUENCE [LARGE SCALE GENOMIC DNA]</scope>
    <source>
        <strain evidence="2 3">DSM 14734</strain>
    </source>
</reference>
<dbReference type="OrthoDB" id="1078940at2"/>
<dbReference type="EMBL" id="WJIE01000002">
    <property type="protein sequence ID" value="MRG91586.1"/>
    <property type="molecule type" value="Genomic_DNA"/>
</dbReference>
<organism evidence="2 3">
    <name type="scientific">Polyangium spumosum</name>
    <dbReference type="NCBI Taxonomy" id="889282"/>
    <lineage>
        <taxon>Bacteria</taxon>
        <taxon>Pseudomonadati</taxon>
        <taxon>Myxococcota</taxon>
        <taxon>Polyangia</taxon>
        <taxon>Polyangiales</taxon>
        <taxon>Polyangiaceae</taxon>
        <taxon>Polyangium</taxon>
    </lineage>
</organism>
<dbReference type="Proteomes" id="UP000440224">
    <property type="component" value="Unassembled WGS sequence"/>
</dbReference>
<dbReference type="RefSeq" id="WP_153818481.1">
    <property type="nucleotide sequence ID" value="NZ_WJIE01000002.1"/>
</dbReference>
<proteinExistence type="predicted"/>
<protein>
    <submittedName>
        <fullName evidence="2">Uncharacterized protein</fullName>
    </submittedName>
</protein>
<evidence type="ECO:0000313" key="3">
    <source>
        <dbReference type="Proteomes" id="UP000440224"/>
    </source>
</evidence>
<gene>
    <name evidence="2" type="ORF">GF068_06570</name>
</gene>
<accession>A0A6N7PL83</accession>
<name>A0A6N7PL83_9BACT</name>
<dbReference type="AlphaFoldDB" id="A0A6N7PL83"/>